<evidence type="ECO:0000313" key="2">
    <source>
        <dbReference type="Proteomes" id="UP000095280"/>
    </source>
</evidence>
<evidence type="ECO:0000313" key="3">
    <source>
        <dbReference type="WBParaSite" id="maker-uti_cns_0002322-snap-gene-0.15-mRNA-1"/>
    </source>
</evidence>
<keyword evidence="2" id="KW-1185">Reference proteome</keyword>
<reference evidence="3" key="1">
    <citation type="submission" date="2016-11" db="UniProtKB">
        <authorList>
            <consortium name="WormBaseParasite"/>
        </authorList>
    </citation>
    <scope>IDENTIFICATION</scope>
</reference>
<name>A0A1I8GM26_9PLAT</name>
<dbReference type="Proteomes" id="UP000095280">
    <property type="component" value="Unplaced"/>
</dbReference>
<sequence>MLPSLRNSARSRYSLFGVAIGWQTNFLSKFASLSRKPALLTATKSSSSSLSSKVGNSEPLANLQPLRDLPASTRRSVTPMK</sequence>
<dbReference type="WBParaSite" id="maker-uti_cns_0002322-snap-gene-0.15-mRNA-1">
    <property type="protein sequence ID" value="maker-uti_cns_0002322-snap-gene-0.15-mRNA-1"/>
    <property type="gene ID" value="maker-uti_cns_0002322-snap-gene-0.15"/>
</dbReference>
<feature type="compositionally biased region" description="Low complexity" evidence="1">
    <location>
        <begin position="43"/>
        <end position="53"/>
    </location>
</feature>
<accession>A0A1I8GM26</accession>
<proteinExistence type="predicted"/>
<feature type="region of interest" description="Disordered" evidence="1">
    <location>
        <begin position="43"/>
        <end position="81"/>
    </location>
</feature>
<evidence type="ECO:0000256" key="1">
    <source>
        <dbReference type="SAM" id="MobiDB-lite"/>
    </source>
</evidence>
<protein>
    <submittedName>
        <fullName evidence="3">Secreted protein</fullName>
    </submittedName>
</protein>
<dbReference type="AlphaFoldDB" id="A0A1I8GM26"/>
<organism evidence="2 3">
    <name type="scientific">Macrostomum lignano</name>
    <dbReference type="NCBI Taxonomy" id="282301"/>
    <lineage>
        <taxon>Eukaryota</taxon>
        <taxon>Metazoa</taxon>
        <taxon>Spiralia</taxon>
        <taxon>Lophotrochozoa</taxon>
        <taxon>Platyhelminthes</taxon>
        <taxon>Rhabditophora</taxon>
        <taxon>Macrostomorpha</taxon>
        <taxon>Macrostomida</taxon>
        <taxon>Macrostomidae</taxon>
        <taxon>Macrostomum</taxon>
    </lineage>
</organism>